<organism evidence="1 2">
    <name type="scientific">Arabidopsis thaliana x Arabidopsis arenosa</name>
    <dbReference type="NCBI Taxonomy" id="1240361"/>
    <lineage>
        <taxon>Eukaryota</taxon>
        <taxon>Viridiplantae</taxon>
        <taxon>Streptophyta</taxon>
        <taxon>Embryophyta</taxon>
        <taxon>Tracheophyta</taxon>
        <taxon>Spermatophyta</taxon>
        <taxon>Magnoliopsida</taxon>
        <taxon>eudicotyledons</taxon>
        <taxon>Gunneridae</taxon>
        <taxon>Pentapetalae</taxon>
        <taxon>rosids</taxon>
        <taxon>malvids</taxon>
        <taxon>Brassicales</taxon>
        <taxon>Brassicaceae</taxon>
        <taxon>Camelineae</taxon>
        <taxon>Arabidopsis</taxon>
    </lineage>
</organism>
<dbReference type="EMBL" id="JAEFBK010000005">
    <property type="protein sequence ID" value="KAG7606869.1"/>
    <property type="molecule type" value="Genomic_DNA"/>
</dbReference>
<evidence type="ECO:0000313" key="2">
    <source>
        <dbReference type="Proteomes" id="UP000694240"/>
    </source>
</evidence>
<keyword evidence="2" id="KW-1185">Reference proteome</keyword>
<accession>A0A8T2D5Y1</accession>
<protein>
    <submittedName>
        <fullName evidence="1">Uncharacterized protein</fullName>
    </submittedName>
</protein>
<dbReference type="AlphaFoldDB" id="A0A8T2D5Y1"/>
<sequence>MLIFSSLSMALSVILQKLSVFGPGLNPSFPYCIANHSFASR</sequence>
<evidence type="ECO:0000313" key="1">
    <source>
        <dbReference type="EMBL" id="KAG7606869.1"/>
    </source>
</evidence>
<proteinExistence type="predicted"/>
<gene>
    <name evidence="1" type="ORF">ISN45_At05g057330</name>
</gene>
<dbReference type="Proteomes" id="UP000694240">
    <property type="component" value="Chromosome 5"/>
</dbReference>
<reference evidence="1 2" key="1">
    <citation type="submission" date="2020-12" db="EMBL/GenBank/DDBJ databases">
        <title>Concerted genomic and epigenomic changes stabilize Arabidopsis allopolyploids.</title>
        <authorList>
            <person name="Chen Z."/>
        </authorList>
    </citation>
    <scope>NUCLEOTIDE SEQUENCE [LARGE SCALE GENOMIC DNA]</scope>
    <source>
        <strain evidence="1">Allo738</strain>
        <tissue evidence="1">Leaf</tissue>
    </source>
</reference>
<comment type="caution">
    <text evidence="1">The sequence shown here is derived from an EMBL/GenBank/DDBJ whole genome shotgun (WGS) entry which is preliminary data.</text>
</comment>
<name>A0A8T2D5Y1_9BRAS</name>